<dbReference type="AlphaFoldDB" id="A0A2D0NDE4"/>
<comment type="cofactor">
    <cofactor evidence="1">
        <name>Ca(2+)</name>
        <dbReference type="ChEBI" id="CHEBI:29108"/>
    </cofactor>
</comment>
<proteinExistence type="predicted"/>
<gene>
    <name evidence="4" type="ORF">CRP01_11495</name>
</gene>
<dbReference type="Proteomes" id="UP000223913">
    <property type="component" value="Unassembled WGS sequence"/>
</dbReference>
<dbReference type="GO" id="GO:0006006">
    <property type="term" value="P:glucose metabolic process"/>
    <property type="evidence" value="ECO:0007669"/>
    <property type="project" value="TreeGrafter"/>
</dbReference>
<protein>
    <recommendedName>
        <fullName evidence="6">Aldose 1-epimerase</fullName>
    </recommendedName>
</protein>
<dbReference type="Pfam" id="PF01263">
    <property type="entry name" value="Aldose_epim"/>
    <property type="match status" value="1"/>
</dbReference>
<dbReference type="Gene3D" id="2.70.98.10">
    <property type="match status" value="1"/>
</dbReference>
<dbReference type="PANTHER" id="PTHR10091">
    <property type="entry name" value="ALDOSE-1-EPIMERASE"/>
    <property type="match status" value="1"/>
</dbReference>
<keyword evidence="5" id="KW-1185">Reference proteome</keyword>
<dbReference type="SUPFAM" id="SSF74650">
    <property type="entry name" value="Galactose mutarotase-like"/>
    <property type="match status" value="1"/>
</dbReference>
<dbReference type="GO" id="GO:0030246">
    <property type="term" value="F:carbohydrate binding"/>
    <property type="evidence" value="ECO:0007669"/>
    <property type="project" value="InterPro"/>
</dbReference>
<accession>A0A2D0NDE4</accession>
<dbReference type="RefSeq" id="WP_099150183.1">
    <property type="nucleotide sequence ID" value="NZ_PDUD01000018.1"/>
</dbReference>
<dbReference type="GO" id="GO:0004034">
    <property type="term" value="F:aldose 1-epimerase activity"/>
    <property type="evidence" value="ECO:0007669"/>
    <property type="project" value="TreeGrafter"/>
</dbReference>
<comment type="subunit">
    <text evidence="2">Monomer.</text>
</comment>
<dbReference type="InterPro" id="IPR014718">
    <property type="entry name" value="GH-type_carb-bd"/>
</dbReference>
<dbReference type="GO" id="GO:0033499">
    <property type="term" value="P:galactose catabolic process via UDP-galactose, Leloir pathway"/>
    <property type="evidence" value="ECO:0007669"/>
    <property type="project" value="TreeGrafter"/>
</dbReference>
<name>A0A2D0NDE4_FLAN2</name>
<evidence type="ECO:0000256" key="1">
    <source>
        <dbReference type="ARBA" id="ARBA00001913"/>
    </source>
</evidence>
<evidence type="ECO:0000313" key="5">
    <source>
        <dbReference type="Proteomes" id="UP000223913"/>
    </source>
</evidence>
<keyword evidence="3" id="KW-0106">Calcium</keyword>
<dbReference type="PANTHER" id="PTHR10091:SF0">
    <property type="entry name" value="GALACTOSE MUTAROTASE"/>
    <property type="match status" value="1"/>
</dbReference>
<organism evidence="4 5">
    <name type="scientific">Flavilitoribacter nigricans (strain ATCC 23147 / DSM 23189 / NBRC 102662 / NCIMB 1420 / SS-2)</name>
    <name type="common">Lewinella nigricans</name>
    <dbReference type="NCBI Taxonomy" id="1122177"/>
    <lineage>
        <taxon>Bacteria</taxon>
        <taxon>Pseudomonadati</taxon>
        <taxon>Bacteroidota</taxon>
        <taxon>Saprospiria</taxon>
        <taxon>Saprospirales</taxon>
        <taxon>Lewinellaceae</taxon>
        <taxon>Flavilitoribacter</taxon>
    </lineage>
</organism>
<evidence type="ECO:0000256" key="2">
    <source>
        <dbReference type="ARBA" id="ARBA00011245"/>
    </source>
</evidence>
<evidence type="ECO:0000313" key="4">
    <source>
        <dbReference type="EMBL" id="PHN06199.1"/>
    </source>
</evidence>
<evidence type="ECO:0008006" key="6">
    <source>
        <dbReference type="Google" id="ProtNLM"/>
    </source>
</evidence>
<dbReference type="InterPro" id="IPR008183">
    <property type="entry name" value="Aldose_1/G6P_1-epimerase"/>
</dbReference>
<dbReference type="InterPro" id="IPR011013">
    <property type="entry name" value="Gal_mutarotase_sf_dom"/>
</dbReference>
<comment type="caution">
    <text evidence="4">The sequence shown here is derived from an EMBL/GenBank/DDBJ whole genome shotgun (WGS) entry which is preliminary data.</text>
</comment>
<evidence type="ECO:0000256" key="3">
    <source>
        <dbReference type="ARBA" id="ARBA00022837"/>
    </source>
</evidence>
<reference evidence="4 5" key="1">
    <citation type="submission" date="2017-10" db="EMBL/GenBank/DDBJ databases">
        <title>The draft genome sequence of Lewinella nigricans NBRC 102662.</title>
        <authorList>
            <person name="Wang K."/>
        </authorList>
    </citation>
    <scope>NUCLEOTIDE SEQUENCE [LARGE SCALE GENOMIC DNA]</scope>
    <source>
        <strain evidence="4 5">NBRC 102662</strain>
    </source>
</reference>
<dbReference type="OrthoDB" id="9808779at2"/>
<dbReference type="EMBL" id="PDUD01000018">
    <property type="protein sequence ID" value="PHN06199.1"/>
    <property type="molecule type" value="Genomic_DNA"/>
</dbReference>
<sequence length="312" mass="35420">MYQHQISPFGKWEKHTLSSPDGKNRLELVPGHGACVLDLVFEGISILDGYQTPQEMDSNRWSKNVVLFPFPNRLEDGTYEWDGQSYQFPINDPATNNALHGFGAKEPMRITQVELSPEGATIGCEYQNAGDNPAYPFPFTFNIQFSIDQRNQLTVLMAFQNDGEQDIPVGFGWHPYFNLGEKVDQLELQFPPCELVAIDQRMLPNGKRYDYDQFAELKTLGGTTLDNCFALRDDRVEASVYVHGEKGKMRYWQETGDNKYNFLQVFTPPYRTAIALEPMTCNVNAFNNGDGLIRLGSLESVDARFGVRFTLP</sequence>